<feature type="compositionally biased region" description="Low complexity" evidence="1">
    <location>
        <begin position="159"/>
        <end position="168"/>
    </location>
</feature>
<dbReference type="PANTHER" id="PTHR33257">
    <property type="entry name" value="OS05G0165500 PROTEIN"/>
    <property type="match status" value="1"/>
</dbReference>
<feature type="compositionally biased region" description="Basic and acidic residues" evidence="1">
    <location>
        <begin position="149"/>
        <end position="158"/>
    </location>
</feature>
<dbReference type="PANTHER" id="PTHR33257:SF59">
    <property type="entry name" value="TRANSMEMBRANE PROTEIN"/>
    <property type="match status" value="1"/>
</dbReference>
<keyword evidence="3" id="KW-1185">Reference proteome</keyword>
<evidence type="ECO:0000313" key="3">
    <source>
        <dbReference type="Proteomes" id="UP000467841"/>
    </source>
</evidence>
<organism evidence="2 3">
    <name type="scientific">Microthlaspi erraticum</name>
    <dbReference type="NCBI Taxonomy" id="1685480"/>
    <lineage>
        <taxon>Eukaryota</taxon>
        <taxon>Viridiplantae</taxon>
        <taxon>Streptophyta</taxon>
        <taxon>Embryophyta</taxon>
        <taxon>Tracheophyta</taxon>
        <taxon>Spermatophyta</taxon>
        <taxon>Magnoliopsida</taxon>
        <taxon>eudicotyledons</taxon>
        <taxon>Gunneridae</taxon>
        <taxon>Pentapetalae</taxon>
        <taxon>rosids</taxon>
        <taxon>malvids</taxon>
        <taxon>Brassicales</taxon>
        <taxon>Brassicaceae</taxon>
        <taxon>Coluteocarpeae</taxon>
        <taxon>Microthlaspi</taxon>
    </lineage>
</organism>
<dbReference type="AlphaFoldDB" id="A0A6D2L6S5"/>
<dbReference type="EMBL" id="CACVBM020001940">
    <property type="protein sequence ID" value="CAA7062413.1"/>
    <property type="molecule type" value="Genomic_DNA"/>
</dbReference>
<evidence type="ECO:0000313" key="2">
    <source>
        <dbReference type="EMBL" id="CAA7062413.1"/>
    </source>
</evidence>
<sequence>MMKQENTTPTPKASLLLKEDDLCKRDSEISRNSSVGISTRVFYYFHRSLDNGVPFKWEMQPGTPINPPQEEIVRPITPPPATLSLSLPKPSISVVGESNKHSLIPANLKLWKWKNIRKRYFSRSSSQSMLSRGYKIARDGESNSCGELGRFEEPEDCRSSSSSSSSSSSKDRRLIKASQRQWFGGFPSRTLRNNHTGFR</sequence>
<name>A0A6D2L6S5_9BRAS</name>
<evidence type="ECO:0000256" key="1">
    <source>
        <dbReference type="SAM" id="MobiDB-lite"/>
    </source>
</evidence>
<feature type="region of interest" description="Disordered" evidence="1">
    <location>
        <begin position="145"/>
        <end position="199"/>
    </location>
</feature>
<dbReference type="OrthoDB" id="1684445at2759"/>
<accession>A0A6D2L6S5</accession>
<gene>
    <name evidence="2" type="ORF">MERR_LOCUS49649</name>
</gene>
<dbReference type="Proteomes" id="UP000467841">
    <property type="component" value="Unassembled WGS sequence"/>
</dbReference>
<reference evidence="2" key="1">
    <citation type="submission" date="2020-01" db="EMBL/GenBank/DDBJ databases">
        <authorList>
            <person name="Mishra B."/>
        </authorList>
    </citation>
    <scope>NUCLEOTIDE SEQUENCE [LARGE SCALE GENOMIC DNA]</scope>
</reference>
<feature type="compositionally biased region" description="Polar residues" evidence="1">
    <location>
        <begin position="190"/>
        <end position="199"/>
    </location>
</feature>
<protein>
    <submittedName>
        <fullName evidence="2">Uncharacterized protein</fullName>
    </submittedName>
</protein>
<comment type="caution">
    <text evidence="2">The sequence shown here is derived from an EMBL/GenBank/DDBJ whole genome shotgun (WGS) entry which is preliminary data.</text>
</comment>
<proteinExistence type="predicted"/>